<keyword evidence="5 13" id="KW-0349">Heme</keyword>
<reference evidence="14" key="1">
    <citation type="submission" date="2019-07" db="EMBL/GenBank/DDBJ databases">
        <authorList>
            <person name="Palmer J.M."/>
        </authorList>
    </citation>
    <scope>NUCLEOTIDE SEQUENCE</scope>
    <source>
        <strain evidence="14">PC9</strain>
    </source>
</reference>
<feature type="binding site" description="axial binding residue" evidence="13">
    <location>
        <position position="489"/>
    </location>
    <ligand>
        <name>heme</name>
        <dbReference type="ChEBI" id="CHEBI:30413"/>
    </ligand>
    <ligandPart>
        <name>Fe</name>
        <dbReference type="ChEBI" id="CHEBI:18248"/>
    </ligandPart>
</feature>
<dbReference type="Gene3D" id="1.10.630.10">
    <property type="entry name" value="Cytochrome P450"/>
    <property type="match status" value="1"/>
</dbReference>
<keyword evidence="6" id="KW-0812">Transmembrane</keyword>
<sequence>MLQIVGPVLVMAAAIAVYKLCTVAYKELTSPIRALPGPKSRSWFFGSIREAFDGPPSASEWVNVYGTTFQFKGPFNFARLWTIDPKAQSHVLMRNDIYERPMPAREALSRIVGPGVLVTEGEMHRKQRRVMNPAFGPAQIRDLTDIFVYNMIQLRDLWASEANRQGGTGRIDVLSWLGRMTLDVIGLAGFNYTFDALNENATPNELSQAFSTIFHSGTNNRTVMVLRVISPVFRYLRTSRDAVAEQAQVVMGRIGRELLNSSKAAVAQSEKEIGDRSLRSRNLLSLLVRANTAAGIPESHRLQDEDVLARSYFPVAFTPSTSHYAHAEIPTFLVAGHETTSTATTWALFALAQESVMQTKLREELWSVETDTPTMDELNALPYLDRVVRETLRVHSPVPAIGRVATVDDEIPLSQPVTDVYGNIHHSIRIQKGQNVMIPISALNLYKPIWGEDAEQFKPDRWLSPPQASSAIPGVWSNQMTFLGGPRACIGYRFSLVEMKALLFVLIRSFTFELAVPASEIIKKASIVQRPLLKSNPEAGNVLPMLIKPYTRV</sequence>
<gene>
    <name evidence="14" type="ORF">PC9H_010736</name>
</gene>
<dbReference type="Proteomes" id="UP000623687">
    <property type="component" value="Unassembled WGS sequence"/>
</dbReference>
<dbReference type="SUPFAM" id="SSF48264">
    <property type="entry name" value="Cytochrome P450"/>
    <property type="match status" value="1"/>
</dbReference>
<dbReference type="GO" id="GO:0016020">
    <property type="term" value="C:membrane"/>
    <property type="evidence" value="ECO:0007669"/>
    <property type="project" value="UniProtKB-SubCell"/>
</dbReference>
<keyword evidence="12" id="KW-0472">Membrane</keyword>
<dbReference type="InterPro" id="IPR050121">
    <property type="entry name" value="Cytochrome_P450_monoxygenase"/>
</dbReference>
<evidence type="ECO:0000256" key="12">
    <source>
        <dbReference type="ARBA" id="ARBA00023136"/>
    </source>
</evidence>
<comment type="pathway">
    <text evidence="3">Secondary metabolite biosynthesis; terpenoid biosynthesis.</text>
</comment>
<dbReference type="PRINTS" id="PR00385">
    <property type="entry name" value="P450"/>
</dbReference>
<dbReference type="OrthoDB" id="1470350at2759"/>
<evidence type="ECO:0000256" key="10">
    <source>
        <dbReference type="ARBA" id="ARBA00023004"/>
    </source>
</evidence>
<keyword evidence="10 13" id="KW-0408">Iron</keyword>
<accession>A0A8H7DQ02</accession>
<name>A0A8H7DQ02_PLEOS</name>
<comment type="caution">
    <text evidence="14">The sequence shown here is derived from an EMBL/GenBank/DDBJ whole genome shotgun (WGS) entry which is preliminary data.</text>
</comment>
<evidence type="ECO:0000256" key="13">
    <source>
        <dbReference type="PIRSR" id="PIRSR602403-1"/>
    </source>
</evidence>
<evidence type="ECO:0000313" key="15">
    <source>
        <dbReference type="Proteomes" id="UP000623687"/>
    </source>
</evidence>
<comment type="subcellular location">
    <subcellularLocation>
        <location evidence="2">Membrane</location>
    </subcellularLocation>
</comment>
<evidence type="ECO:0000256" key="9">
    <source>
        <dbReference type="ARBA" id="ARBA00023002"/>
    </source>
</evidence>
<comment type="cofactor">
    <cofactor evidence="1 13">
        <name>heme</name>
        <dbReference type="ChEBI" id="CHEBI:30413"/>
    </cofactor>
</comment>
<proteinExistence type="inferred from homology"/>
<comment type="similarity">
    <text evidence="4">Belongs to the cytochrome P450 family.</text>
</comment>
<evidence type="ECO:0000256" key="6">
    <source>
        <dbReference type="ARBA" id="ARBA00022692"/>
    </source>
</evidence>
<dbReference type="PANTHER" id="PTHR24305:SF166">
    <property type="entry name" value="CYTOCHROME P450 12A4, MITOCHONDRIAL-RELATED"/>
    <property type="match status" value="1"/>
</dbReference>
<dbReference type="GO" id="GO:0004497">
    <property type="term" value="F:monooxygenase activity"/>
    <property type="evidence" value="ECO:0007669"/>
    <property type="project" value="UniProtKB-KW"/>
</dbReference>
<dbReference type="GO" id="GO:0016705">
    <property type="term" value="F:oxidoreductase activity, acting on paired donors, with incorporation or reduction of molecular oxygen"/>
    <property type="evidence" value="ECO:0007669"/>
    <property type="project" value="InterPro"/>
</dbReference>
<keyword evidence="9" id="KW-0560">Oxidoreductase</keyword>
<evidence type="ECO:0000256" key="11">
    <source>
        <dbReference type="ARBA" id="ARBA00023033"/>
    </source>
</evidence>
<protein>
    <recommendedName>
        <fullName evidence="16">Cytochrome P450</fullName>
    </recommendedName>
</protein>
<dbReference type="AlphaFoldDB" id="A0A8H7DQ02"/>
<evidence type="ECO:0000256" key="4">
    <source>
        <dbReference type="ARBA" id="ARBA00010617"/>
    </source>
</evidence>
<keyword evidence="11" id="KW-0503">Monooxygenase</keyword>
<keyword evidence="8" id="KW-1133">Transmembrane helix</keyword>
<evidence type="ECO:0000256" key="5">
    <source>
        <dbReference type="ARBA" id="ARBA00022617"/>
    </source>
</evidence>
<dbReference type="VEuPathDB" id="FungiDB:PC9H_010736"/>
<dbReference type="InterPro" id="IPR002403">
    <property type="entry name" value="Cyt_P450_E_grp-IV"/>
</dbReference>
<evidence type="ECO:0000256" key="1">
    <source>
        <dbReference type="ARBA" id="ARBA00001971"/>
    </source>
</evidence>
<dbReference type="InterPro" id="IPR001128">
    <property type="entry name" value="Cyt_P450"/>
</dbReference>
<dbReference type="PANTHER" id="PTHR24305">
    <property type="entry name" value="CYTOCHROME P450"/>
    <property type="match status" value="1"/>
</dbReference>
<dbReference type="CDD" id="cd11069">
    <property type="entry name" value="CYP_FUM15-like"/>
    <property type="match status" value="1"/>
</dbReference>
<organism evidence="14 15">
    <name type="scientific">Pleurotus ostreatus</name>
    <name type="common">Oyster mushroom</name>
    <name type="synonym">White-rot fungus</name>
    <dbReference type="NCBI Taxonomy" id="5322"/>
    <lineage>
        <taxon>Eukaryota</taxon>
        <taxon>Fungi</taxon>
        <taxon>Dikarya</taxon>
        <taxon>Basidiomycota</taxon>
        <taxon>Agaricomycotina</taxon>
        <taxon>Agaricomycetes</taxon>
        <taxon>Agaricomycetidae</taxon>
        <taxon>Agaricales</taxon>
        <taxon>Pleurotineae</taxon>
        <taxon>Pleurotaceae</taxon>
        <taxon>Pleurotus</taxon>
    </lineage>
</organism>
<dbReference type="GO" id="GO:0005506">
    <property type="term" value="F:iron ion binding"/>
    <property type="evidence" value="ECO:0007669"/>
    <property type="project" value="InterPro"/>
</dbReference>
<keyword evidence="7 13" id="KW-0479">Metal-binding</keyword>
<evidence type="ECO:0000313" key="14">
    <source>
        <dbReference type="EMBL" id="KAF7422580.1"/>
    </source>
</evidence>
<dbReference type="GO" id="GO:0020037">
    <property type="term" value="F:heme binding"/>
    <property type="evidence" value="ECO:0007669"/>
    <property type="project" value="InterPro"/>
</dbReference>
<dbReference type="PRINTS" id="PR00465">
    <property type="entry name" value="EP450IV"/>
</dbReference>
<evidence type="ECO:0000256" key="8">
    <source>
        <dbReference type="ARBA" id="ARBA00022989"/>
    </source>
</evidence>
<dbReference type="EMBL" id="JACETU010000008">
    <property type="protein sequence ID" value="KAF7422580.1"/>
    <property type="molecule type" value="Genomic_DNA"/>
</dbReference>
<dbReference type="RefSeq" id="XP_036627612.1">
    <property type="nucleotide sequence ID" value="XM_036780229.1"/>
</dbReference>
<dbReference type="GeneID" id="59380554"/>
<dbReference type="InterPro" id="IPR036396">
    <property type="entry name" value="Cyt_P450_sf"/>
</dbReference>
<keyword evidence="15" id="KW-1185">Reference proteome</keyword>
<evidence type="ECO:0008006" key="16">
    <source>
        <dbReference type="Google" id="ProtNLM"/>
    </source>
</evidence>
<evidence type="ECO:0000256" key="2">
    <source>
        <dbReference type="ARBA" id="ARBA00004370"/>
    </source>
</evidence>
<evidence type="ECO:0000256" key="3">
    <source>
        <dbReference type="ARBA" id="ARBA00004721"/>
    </source>
</evidence>
<dbReference type="Pfam" id="PF00067">
    <property type="entry name" value="p450"/>
    <property type="match status" value="1"/>
</dbReference>
<evidence type="ECO:0000256" key="7">
    <source>
        <dbReference type="ARBA" id="ARBA00022723"/>
    </source>
</evidence>